<dbReference type="EMBL" id="WLYK01000001">
    <property type="protein sequence ID" value="MTD13249.1"/>
    <property type="molecule type" value="Genomic_DNA"/>
</dbReference>
<evidence type="ECO:0000313" key="4">
    <source>
        <dbReference type="Proteomes" id="UP000460221"/>
    </source>
</evidence>
<gene>
    <name evidence="3" type="ORF">GIS00_04715</name>
</gene>
<dbReference type="Pfam" id="PF22422">
    <property type="entry name" value="MGH1-like_GH"/>
    <property type="match status" value="1"/>
</dbReference>
<dbReference type="InterPro" id="IPR001661">
    <property type="entry name" value="Glyco_hydro_37"/>
</dbReference>
<dbReference type="AlphaFoldDB" id="A0A7K1FIH3"/>
<feature type="signal peptide" evidence="1">
    <location>
        <begin position="1"/>
        <end position="33"/>
    </location>
</feature>
<sequence>MLSRRSLRPLRTGVSTALAALLIAGLAPGLVSAQAPPGAAAAPAAPTPPGLDARSLPFAMPGFKEQEFNGALLVGQGQSRFSLSFDLLTKDGKVIDENMVPSIEKFGPVTPDGSYYEIQVTTGDRVITQAKLDALQTTIDHPEDWSAEEVAAATAQLPGFRATYEAKQRDKRTVRIRYSVTGAGEIVGAATALTDDTTVFLQASPPWAEPSSYLPDGDRSIVGTSAGVRDAAVTGHFRLDTTQLPDATAGYAGVPDMLAGMVGKPANAGTGAFTQRFELTKGETVTFRAQVGDSPTPARRLGQAEILRILDKARAAADTGTLHGSGPTGQAATYLRDAMSLNENWDEKYDRSFIMWGLGGGGDDIFLGWDSGWDAITATNVDPATALDHIRDFYDQGGPRYDQLNAGPMHAYAAWRAYTRTGDRSILDLVYPKMAAYIARMPEFDTDKDGLLESPWVEDRPGGRGNHLGLDDSPQYYGYVEIPKVGGTDTRQNTNLTDVALNSYYGLFADTLARMATELGRPAEAASYQALHAQLAERMNSRLWNADRGLYLNRYLDGSWEPTVTPTVFYPLFGGLATPARAATLVKDHLQNPAEFGGEYVIPSVARNDPAFCAAGDVHESSDAFRYFQSWNEEDACEEWQGAAWPPMNATVYDGLKRYGFDAEAATLASKSTAMWLTTWKELGWFPEYFDAEPGQLINSAATDTTWRTYSWSNLMPLMSTSELIGDEPWGSVKGFRFGTLGLPGRNTVENVPLKGHLWSVSADARSTLLRQDGRIVVSAIGGRIVARDAVIGRTGGFTVKATAPTVIIVTPPGALPRTFLVRKGTTTVRW</sequence>
<feature type="domain" description="Mannosylglycerate hydrolase MGH1-like glycoside hydrolase" evidence="2">
    <location>
        <begin position="369"/>
        <end position="713"/>
    </location>
</feature>
<dbReference type="InterPro" id="IPR054491">
    <property type="entry name" value="MGH1-like_GH"/>
</dbReference>
<organism evidence="3 4">
    <name type="scientific">Nakamurella alba</name>
    <dbReference type="NCBI Taxonomy" id="2665158"/>
    <lineage>
        <taxon>Bacteria</taxon>
        <taxon>Bacillati</taxon>
        <taxon>Actinomycetota</taxon>
        <taxon>Actinomycetes</taxon>
        <taxon>Nakamurellales</taxon>
        <taxon>Nakamurellaceae</taxon>
        <taxon>Nakamurella</taxon>
    </lineage>
</organism>
<protein>
    <submittedName>
        <fullName evidence="3">Bacterial alpha-L-rhamnosidase</fullName>
    </submittedName>
</protein>
<dbReference type="GO" id="GO:0005993">
    <property type="term" value="P:trehalose catabolic process"/>
    <property type="evidence" value="ECO:0007669"/>
    <property type="project" value="TreeGrafter"/>
</dbReference>
<dbReference type="RefSeq" id="WP_154767141.1">
    <property type="nucleotide sequence ID" value="NZ_WLYK01000001.1"/>
</dbReference>
<evidence type="ECO:0000259" key="2">
    <source>
        <dbReference type="Pfam" id="PF22422"/>
    </source>
</evidence>
<proteinExistence type="predicted"/>
<dbReference type="Gene3D" id="1.50.10.10">
    <property type="match status" value="1"/>
</dbReference>
<dbReference type="GO" id="GO:0004555">
    <property type="term" value="F:alpha,alpha-trehalase activity"/>
    <property type="evidence" value="ECO:0007669"/>
    <property type="project" value="InterPro"/>
</dbReference>
<name>A0A7K1FIH3_9ACTN</name>
<dbReference type="PANTHER" id="PTHR23403:SF1">
    <property type="entry name" value="TREHALASE"/>
    <property type="match status" value="1"/>
</dbReference>
<dbReference type="SUPFAM" id="SSF48208">
    <property type="entry name" value="Six-hairpin glycosidases"/>
    <property type="match status" value="1"/>
</dbReference>
<feature type="chain" id="PRO_5039301191" evidence="1">
    <location>
        <begin position="34"/>
        <end position="831"/>
    </location>
</feature>
<evidence type="ECO:0000313" key="3">
    <source>
        <dbReference type="EMBL" id="MTD13249.1"/>
    </source>
</evidence>
<keyword evidence="1" id="KW-0732">Signal</keyword>
<dbReference type="InterPro" id="IPR008928">
    <property type="entry name" value="6-hairpin_glycosidase_sf"/>
</dbReference>
<accession>A0A7K1FIH3</accession>
<comment type="caution">
    <text evidence="3">The sequence shown here is derived from an EMBL/GenBank/DDBJ whole genome shotgun (WGS) entry which is preliminary data.</text>
</comment>
<evidence type="ECO:0000256" key="1">
    <source>
        <dbReference type="SAM" id="SignalP"/>
    </source>
</evidence>
<keyword evidence="4" id="KW-1185">Reference proteome</keyword>
<dbReference type="PANTHER" id="PTHR23403">
    <property type="entry name" value="TREHALASE"/>
    <property type="match status" value="1"/>
</dbReference>
<dbReference type="InterPro" id="IPR012341">
    <property type="entry name" value="6hp_glycosidase-like_sf"/>
</dbReference>
<dbReference type="Proteomes" id="UP000460221">
    <property type="component" value="Unassembled WGS sequence"/>
</dbReference>
<reference evidence="3 4" key="1">
    <citation type="submission" date="2019-11" db="EMBL/GenBank/DDBJ databases">
        <authorList>
            <person name="Jiang L.-Q."/>
        </authorList>
    </citation>
    <scope>NUCLEOTIDE SEQUENCE [LARGE SCALE GENOMIC DNA]</scope>
    <source>
        <strain evidence="3 4">YIM 132087</strain>
    </source>
</reference>